<evidence type="ECO:0000313" key="6">
    <source>
        <dbReference type="Ensembl" id="ENSCSAVP00000000678.1"/>
    </source>
</evidence>
<reference evidence="6" key="2">
    <citation type="submission" date="2025-08" db="UniProtKB">
        <authorList>
            <consortium name="Ensembl"/>
        </authorList>
    </citation>
    <scope>IDENTIFICATION</scope>
</reference>
<feature type="transmembrane region" description="Helical" evidence="4">
    <location>
        <begin position="276"/>
        <end position="294"/>
    </location>
</feature>
<keyword evidence="4" id="KW-1133">Transmembrane helix</keyword>
<keyword evidence="2" id="KW-0732">Signal</keyword>
<feature type="domain" description="ZP" evidence="5">
    <location>
        <begin position="1"/>
        <end position="202"/>
    </location>
</feature>
<dbReference type="InterPro" id="IPR001507">
    <property type="entry name" value="ZP_dom"/>
</dbReference>
<organism evidence="6 7">
    <name type="scientific">Ciona savignyi</name>
    <name type="common">Pacific transparent sea squirt</name>
    <dbReference type="NCBI Taxonomy" id="51511"/>
    <lineage>
        <taxon>Eukaryota</taxon>
        <taxon>Metazoa</taxon>
        <taxon>Chordata</taxon>
        <taxon>Tunicata</taxon>
        <taxon>Ascidiacea</taxon>
        <taxon>Phlebobranchia</taxon>
        <taxon>Cionidae</taxon>
        <taxon>Ciona</taxon>
    </lineage>
</organism>
<dbReference type="GeneTree" id="ENSGT00940000154225"/>
<accession>H2Y5T0</accession>
<dbReference type="InParanoid" id="H2Y5T0"/>
<dbReference type="Gene3D" id="2.10.25.10">
    <property type="entry name" value="Laminin"/>
    <property type="match status" value="1"/>
</dbReference>
<dbReference type="Gene3D" id="2.60.40.4100">
    <property type="entry name" value="Zona pellucida, ZP-C domain"/>
    <property type="match status" value="1"/>
</dbReference>
<dbReference type="AlphaFoldDB" id="H2Y5T0"/>
<keyword evidence="4" id="KW-0472">Membrane</keyword>
<dbReference type="InterPro" id="IPR042235">
    <property type="entry name" value="ZP-C_dom"/>
</dbReference>
<dbReference type="InterPro" id="IPR055355">
    <property type="entry name" value="ZP-C"/>
</dbReference>
<evidence type="ECO:0000256" key="2">
    <source>
        <dbReference type="ARBA" id="ARBA00022729"/>
    </source>
</evidence>
<keyword evidence="1" id="KW-0245">EGF-like domain</keyword>
<dbReference type="PROSITE" id="PS51034">
    <property type="entry name" value="ZP_2"/>
    <property type="match status" value="1"/>
</dbReference>
<dbReference type="Pfam" id="PF00100">
    <property type="entry name" value="Zona_pellucida"/>
    <property type="match status" value="1"/>
</dbReference>
<reference evidence="7" key="1">
    <citation type="submission" date="2003-08" db="EMBL/GenBank/DDBJ databases">
        <authorList>
            <person name="Birren B."/>
            <person name="Nusbaum C."/>
            <person name="Abebe A."/>
            <person name="Abouelleil A."/>
            <person name="Adekoya E."/>
            <person name="Ait-zahra M."/>
            <person name="Allen N."/>
            <person name="Allen T."/>
            <person name="An P."/>
            <person name="Anderson M."/>
            <person name="Anderson S."/>
            <person name="Arachchi H."/>
            <person name="Armbruster J."/>
            <person name="Bachantsang P."/>
            <person name="Baldwin J."/>
            <person name="Barry A."/>
            <person name="Bayul T."/>
            <person name="Blitshsteyn B."/>
            <person name="Bloom T."/>
            <person name="Blye J."/>
            <person name="Boguslavskiy L."/>
            <person name="Borowsky M."/>
            <person name="Boukhgalter B."/>
            <person name="Brunache A."/>
            <person name="Butler J."/>
            <person name="Calixte N."/>
            <person name="Calvo S."/>
            <person name="Camarata J."/>
            <person name="Campo K."/>
            <person name="Chang J."/>
            <person name="Cheshatsang Y."/>
            <person name="Citroen M."/>
            <person name="Collymore A."/>
            <person name="Considine T."/>
            <person name="Cook A."/>
            <person name="Cooke P."/>
            <person name="Corum B."/>
            <person name="Cuomo C."/>
            <person name="David R."/>
            <person name="Dawoe T."/>
            <person name="Degray S."/>
            <person name="Dodge S."/>
            <person name="Dooley K."/>
            <person name="Dorje P."/>
            <person name="Dorjee K."/>
            <person name="Dorris L."/>
            <person name="Duffey N."/>
            <person name="Dupes A."/>
            <person name="Elkins T."/>
            <person name="Engels R."/>
            <person name="Erickson J."/>
            <person name="Farina A."/>
            <person name="Faro S."/>
            <person name="Ferreira P."/>
            <person name="Fischer H."/>
            <person name="Fitzgerald M."/>
            <person name="Foley K."/>
            <person name="Gage D."/>
            <person name="Galagan J."/>
            <person name="Gearin G."/>
            <person name="Gnerre S."/>
            <person name="Gnirke A."/>
            <person name="Goyette A."/>
            <person name="Graham J."/>
            <person name="Grandbois E."/>
            <person name="Gyaltsen K."/>
            <person name="Hafez N."/>
            <person name="Hagopian D."/>
            <person name="Hagos B."/>
            <person name="Hall J."/>
            <person name="Hatcher B."/>
            <person name="Heller A."/>
            <person name="Higgins H."/>
            <person name="Honan T."/>
            <person name="Horn A."/>
            <person name="Houde N."/>
            <person name="Hughes L."/>
            <person name="Hulme W."/>
            <person name="Husby E."/>
            <person name="Iliev I."/>
            <person name="Jaffe D."/>
            <person name="Jones C."/>
            <person name="Kamal M."/>
            <person name="Kamat A."/>
            <person name="Kamvysselis M."/>
            <person name="Karlsson E."/>
            <person name="Kells C."/>
            <person name="Kieu A."/>
            <person name="Kisner P."/>
            <person name="Kodira C."/>
            <person name="Kulbokas E."/>
            <person name="Labutti K."/>
            <person name="Lama D."/>
            <person name="Landers T."/>
            <person name="Leger J."/>
            <person name="Levine S."/>
            <person name="Lewis D."/>
            <person name="Lewis T."/>
            <person name="Lindblad-toh K."/>
            <person name="Liu X."/>
            <person name="Lokyitsang T."/>
            <person name="Lokyitsang Y."/>
            <person name="Lucien O."/>
            <person name="Lui A."/>
            <person name="Ma L.J."/>
            <person name="Mabbitt R."/>
            <person name="Macdonald J."/>
            <person name="Maclean C."/>
            <person name="Major J."/>
            <person name="Manning J."/>
            <person name="Marabella R."/>
            <person name="Maru K."/>
            <person name="Matthews C."/>
            <person name="Mauceli E."/>
            <person name="Mccarthy M."/>
            <person name="Mcdonough S."/>
            <person name="Mcghee T."/>
            <person name="Meldrim J."/>
            <person name="Meneus L."/>
            <person name="Mesirov J."/>
            <person name="Mihalev A."/>
            <person name="Mihova T."/>
            <person name="Mikkelsen T."/>
            <person name="Mlenga V."/>
            <person name="Moru K."/>
            <person name="Mozes J."/>
            <person name="Mulrain L."/>
            <person name="Munson G."/>
            <person name="Naylor J."/>
            <person name="Newes C."/>
            <person name="Nguyen C."/>
            <person name="Nguyen N."/>
            <person name="Nguyen T."/>
            <person name="Nicol R."/>
            <person name="Nielsen C."/>
            <person name="Nizzari M."/>
            <person name="Norbu C."/>
            <person name="Norbu N."/>
            <person name="O'donnell P."/>
            <person name="Okoawo O."/>
            <person name="O'leary S."/>
            <person name="Omotosho B."/>
            <person name="O'neill K."/>
            <person name="Osman S."/>
            <person name="Parker S."/>
            <person name="Perrin D."/>
            <person name="Phunkhang P."/>
            <person name="Piqani B."/>
            <person name="Purcell S."/>
            <person name="Rachupka T."/>
            <person name="Ramasamy U."/>
            <person name="Rameau R."/>
            <person name="Ray V."/>
            <person name="Raymond C."/>
            <person name="Retta R."/>
            <person name="Richardson S."/>
            <person name="Rise C."/>
            <person name="Rodriguez J."/>
            <person name="Rogers J."/>
            <person name="Rogov P."/>
            <person name="Rutman M."/>
            <person name="Schupbach R."/>
            <person name="Seaman C."/>
            <person name="Settipalli S."/>
            <person name="Sharpe T."/>
            <person name="Sheridan J."/>
            <person name="Sherpa N."/>
            <person name="Shi J."/>
            <person name="Smirnov S."/>
            <person name="Smith C."/>
            <person name="Sougnez C."/>
            <person name="Spencer B."/>
            <person name="Stalker J."/>
            <person name="Stange-thomann N."/>
            <person name="Stavropoulos S."/>
            <person name="Stetson K."/>
            <person name="Stone C."/>
            <person name="Stone S."/>
            <person name="Stubbs M."/>
            <person name="Talamas J."/>
            <person name="Tchuinga P."/>
            <person name="Tenzing P."/>
            <person name="Tesfaye S."/>
            <person name="Theodore J."/>
            <person name="Thoulutsang Y."/>
            <person name="Topham K."/>
            <person name="Towey S."/>
            <person name="Tsamla T."/>
            <person name="Tsomo N."/>
            <person name="Vallee D."/>
            <person name="Vassiliev H."/>
            <person name="Venkataraman V."/>
            <person name="Vinson J."/>
            <person name="Vo A."/>
            <person name="Wade C."/>
            <person name="Wang S."/>
            <person name="Wangchuk T."/>
            <person name="Wangdi T."/>
            <person name="Whittaker C."/>
            <person name="Wilkinson J."/>
            <person name="Wu Y."/>
            <person name="Wyman D."/>
            <person name="Yadav S."/>
            <person name="Yang S."/>
            <person name="Yang X."/>
            <person name="Yeager S."/>
            <person name="Yee E."/>
            <person name="Young G."/>
            <person name="Zainoun J."/>
            <person name="Zembeck L."/>
            <person name="Zimmer A."/>
            <person name="Zody M."/>
            <person name="Lander E."/>
        </authorList>
    </citation>
    <scope>NUCLEOTIDE SEQUENCE [LARGE SCALE GENOMIC DNA]</scope>
</reference>
<keyword evidence="7" id="KW-1185">Reference proteome</keyword>
<sequence length="307" mass="33783">MMTERELRLSYSVRSLPPVAGSEKVQRYFNTMSVFNCTFNRTAHVDTMIVPRIQLVSFANPAVSGQFQIVLSLFRDRNFTTMFQSGGNSPTVQVKDYIYFKAAVGISGAVLQASQCWATPSNNPNDTVKYMIIESGCPSTADRAAIDVVSNYQSMEVKAGFKSFVWVNTPTRSIYIHCTVSVCLSSISNCTGPVCGGRKRRDLGFDKDPKIYSVGPVIIETPCDVPGVCDHQCSMDDQYQAVCSCYAGFALGPDGRTCVESLYEPREQSVDSRSNAFILVMIVLMLGAVGLIVFKSRNGKKITVREP</sequence>
<evidence type="ECO:0000256" key="1">
    <source>
        <dbReference type="ARBA" id="ARBA00022536"/>
    </source>
</evidence>
<protein>
    <recommendedName>
        <fullName evidence="5">ZP domain-containing protein</fullName>
    </recommendedName>
</protein>
<dbReference type="STRING" id="51511.ENSCSAVP00000000678"/>
<dbReference type="SMART" id="SM00241">
    <property type="entry name" value="ZP"/>
    <property type="match status" value="1"/>
</dbReference>
<dbReference type="InterPro" id="IPR026823">
    <property type="entry name" value="cEGF"/>
</dbReference>
<evidence type="ECO:0000259" key="5">
    <source>
        <dbReference type="PROSITE" id="PS51034"/>
    </source>
</evidence>
<keyword evidence="3" id="KW-1015">Disulfide bond</keyword>
<name>H2Y5T0_CIOSA</name>
<dbReference type="Pfam" id="PF12662">
    <property type="entry name" value="cEGF"/>
    <property type="match status" value="1"/>
</dbReference>
<reference evidence="6" key="3">
    <citation type="submission" date="2025-09" db="UniProtKB">
        <authorList>
            <consortium name="Ensembl"/>
        </authorList>
    </citation>
    <scope>IDENTIFICATION</scope>
</reference>
<proteinExistence type="predicted"/>
<dbReference type="Proteomes" id="UP000007875">
    <property type="component" value="Unassembled WGS sequence"/>
</dbReference>
<dbReference type="Ensembl" id="ENSCSAVT00000000685.1">
    <property type="protein sequence ID" value="ENSCSAVP00000000678.1"/>
    <property type="gene ID" value="ENSCSAVG00000000376.1"/>
</dbReference>
<evidence type="ECO:0000256" key="4">
    <source>
        <dbReference type="SAM" id="Phobius"/>
    </source>
</evidence>
<evidence type="ECO:0000256" key="3">
    <source>
        <dbReference type="ARBA" id="ARBA00023157"/>
    </source>
</evidence>
<dbReference type="SUPFAM" id="SSF57196">
    <property type="entry name" value="EGF/Laminin"/>
    <property type="match status" value="1"/>
</dbReference>
<evidence type="ECO:0000313" key="7">
    <source>
        <dbReference type="Proteomes" id="UP000007875"/>
    </source>
</evidence>
<dbReference type="HOGENOM" id="CLU_087955_0_0_1"/>
<keyword evidence="4" id="KW-0812">Transmembrane</keyword>
<dbReference type="PANTHER" id="PTHR14002">
    <property type="entry name" value="ENDOGLIN/TGF-BETA RECEPTOR TYPE III"/>
    <property type="match status" value="1"/>
</dbReference>
<dbReference type="PANTHER" id="PTHR14002:SF54">
    <property type="entry name" value="ZONA PELLUCIDA SPERM-BINDING PROTEIN 2"/>
    <property type="match status" value="1"/>
</dbReference>